<proteinExistence type="inferred from homology"/>
<dbReference type="SMART" id="SM00220">
    <property type="entry name" value="S_TKc"/>
    <property type="match status" value="1"/>
</dbReference>
<evidence type="ECO:0000256" key="12">
    <source>
        <dbReference type="ARBA" id="ARBA00022741"/>
    </source>
</evidence>
<keyword evidence="18" id="KW-0969">Cilium</keyword>
<dbReference type="InterPro" id="IPR018247">
    <property type="entry name" value="EF_Hand_1_Ca_BS"/>
</dbReference>
<evidence type="ECO:0000256" key="16">
    <source>
        <dbReference type="ARBA" id="ARBA00022846"/>
    </source>
</evidence>
<dbReference type="GO" id="GO:0005886">
    <property type="term" value="C:plasma membrane"/>
    <property type="evidence" value="ECO:0007669"/>
    <property type="project" value="UniProtKB-SubCell"/>
</dbReference>
<dbReference type="Pfam" id="PF13499">
    <property type="entry name" value="EF-hand_7"/>
    <property type="match status" value="2"/>
</dbReference>
<feature type="domain" description="EF-hand" evidence="31">
    <location>
        <begin position="565"/>
        <end position="594"/>
    </location>
</feature>
<dbReference type="InterPro" id="IPR008271">
    <property type="entry name" value="Ser/Thr_kinase_AS"/>
</dbReference>
<feature type="region of interest" description="Disordered" evidence="29">
    <location>
        <begin position="15"/>
        <end position="55"/>
    </location>
</feature>
<keyword evidence="10" id="KW-0519">Myristate</keyword>
<dbReference type="PROSITE" id="PS00108">
    <property type="entry name" value="PROTEIN_KINASE_ST"/>
    <property type="match status" value="1"/>
</dbReference>
<evidence type="ECO:0000256" key="19">
    <source>
        <dbReference type="ARBA" id="ARBA00023139"/>
    </source>
</evidence>
<dbReference type="eggNOG" id="KOG0032">
    <property type="taxonomic scope" value="Eukaryota"/>
</dbReference>
<dbReference type="SUPFAM" id="SSF47473">
    <property type="entry name" value="EF-hand"/>
    <property type="match status" value="1"/>
</dbReference>
<dbReference type="GO" id="GO:0005509">
    <property type="term" value="F:calcium ion binding"/>
    <property type="evidence" value="ECO:0007669"/>
    <property type="project" value="InterPro"/>
</dbReference>
<dbReference type="InterPro" id="IPR002048">
    <property type="entry name" value="EF_hand_dom"/>
</dbReference>
<evidence type="ECO:0000256" key="8">
    <source>
        <dbReference type="ARBA" id="ARBA00022527"/>
    </source>
</evidence>
<dbReference type="CDD" id="cd00051">
    <property type="entry name" value="EFh"/>
    <property type="match status" value="1"/>
</dbReference>
<evidence type="ECO:0000256" key="3">
    <source>
        <dbReference type="ARBA" id="ARBA00004342"/>
    </source>
</evidence>
<dbReference type="GO" id="GO:0005516">
    <property type="term" value="F:calmodulin binding"/>
    <property type="evidence" value="ECO:0000318"/>
    <property type="project" value="GO_Central"/>
</dbReference>
<dbReference type="Gene3D" id="3.30.200.20">
    <property type="entry name" value="Phosphorylase Kinase, domain 1"/>
    <property type="match status" value="1"/>
</dbReference>
<keyword evidence="14" id="KW-0106">Calcium</keyword>
<dbReference type="PROSITE" id="PS50222">
    <property type="entry name" value="EF_HAND_2"/>
    <property type="match status" value="4"/>
</dbReference>
<feature type="binding site" evidence="27">
    <location>
        <position position="187"/>
    </location>
    <ligand>
        <name>ATP</name>
        <dbReference type="ChEBI" id="CHEBI:30616"/>
    </ligand>
</feature>
<dbReference type="GO" id="GO:0031514">
    <property type="term" value="C:motile cilium"/>
    <property type="evidence" value="ECO:0007669"/>
    <property type="project" value="UniProtKB-SubCell"/>
</dbReference>
<keyword evidence="7" id="KW-1032">Host cell membrane</keyword>
<dbReference type="InParanoid" id="A0DPJ8"/>
<keyword evidence="13" id="KW-0418">Kinase</keyword>
<evidence type="ECO:0000313" key="33">
    <source>
        <dbReference type="Proteomes" id="UP000000600"/>
    </source>
</evidence>
<evidence type="ECO:0000256" key="4">
    <source>
        <dbReference type="ARBA" id="ARBA00004425"/>
    </source>
</evidence>
<evidence type="ECO:0000256" key="6">
    <source>
        <dbReference type="ARBA" id="ARBA00022475"/>
    </source>
</evidence>
<evidence type="ECO:0000256" key="5">
    <source>
        <dbReference type="ARBA" id="ARBA00012513"/>
    </source>
</evidence>
<evidence type="ECO:0000256" key="14">
    <source>
        <dbReference type="ARBA" id="ARBA00022837"/>
    </source>
</evidence>
<evidence type="ECO:0000256" key="17">
    <source>
        <dbReference type="ARBA" id="ARBA00022870"/>
    </source>
</evidence>
<keyword evidence="17" id="KW-1043">Host membrane</keyword>
<keyword evidence="33" id="KW-1185">Reference proteome</keyword>
<evidence type="ECO:0000256" key="7">
    <source>
        <dbReference type="ARBA" id="ARBA00022511"/>
    </source>
</evidence>
<evidence type="ECO:0000256" key="23">
    <source>
        <dbReference type="ARBA" id="ARBA00047899"/>
    </source>
</evidence>
<dbReference type="GO" id="GO:0005634">
    <property type="term" value="C:nucleus"/>
    <property type="evidence" value="ECO:0000318"/>
    <property type="project" value="GO_Central"/>
</dbReference>
<dbReference type="Proteomes" id="UP000000600">
    <property type="component" value="Unassembled WGS sequence"/>
</dbReference>
<dbReference type="InterPro" id="IPR050205">
    <property type="entry name" value="CDPK_Ser/Thr_kinases"/>
</dbReference>
<comment type="subcellular location">
    <subcellularLocation>
        <location evidence="3">Cell membrane</location>
        <topology evidence="3">Lipid-anchor</topology>
        <orientation evidence="3">Cytoplasmic side</orientation>
    </subcellularLocation>
    <subcellularLocation>
        <location evidence="2">Cell projection</location>
        <location evidence="2">Cilium</location>
        <location evidence="2">Flagellum</location>
    </subcellularLocation>
    <subcellularLocation>
        <location evidence="4">Host cell membrane</location>
        <topology evidence="4">Lipid-anchor</topology>
    </subcellularLocation>
    <subcellularLocation>
        <location evidence="25">Parasitophorous vacuole membrane</location>
        <topology evidence="25">Lipid-anchor</topology>
    </subcellularLocation>
</comment>
<dbReference type="OrthoDB" id="40902at2759"/>
<dbReference type="RefSeq" id="XP_001452362.1">
    <property type="nucleotide sequence ID" value="XM_001452325.1"/>
</dbReference>
<keyword evidence="8" id="KW-0723">Serine/threonine-protein kinase</keyword>
<dbReference type="SMART" id="SM00054">
    <property type="entry name" value="EFh"/>
    <property type="match status" value="4"/>
</dbReference>
<dbReference type="FunFam" id="3.30.200.20:FF:000695">
    <property type="entry name" value="Uncharacterized protein"/>
    <property type="match status" value="1"/>
</dbReference>
<evidence type="ECO:0000259" key="30">
    <source>
        <dbReference type="PROSITE" id="PS50011"/>
    </source>
</evidence>
<feature type="domain" description="EF-hand" evidence="31">
    <location>
        <begin position="454"/>
        <end position="489"/>
    </location>
</feature>
<evidence type="ECO:0000256" key="20">
    <source>
        <dbReference type="ARBA" id="ARBA00023273"/>
    </source>
</evidence>
<dbReference type="GO" id="GO:0020005">
    <property type="term" value="C:symbiont-containing vacuole membrane"/>
    <property type="evidence" value="ECO:0007669"/>
    <property type="project" value="UniProtKB-SubCell"/>
</dbReference>
<keyword evidence="19" id="KW-0564">Palmitate</keyword>
<dbReference type="InterPro" id="IPR011992">
    <property type="entry name" value="EF-hand-dom_pair"/>
</dbReference>
<name>A0DPJ8_PARTE</name>
<keyword evidence="11" id="KW-0677">Repeat</keyword>
<evidence type="ECO:0000259" key="31">
    <source>
        <dbReference type="PROSITE" id="PS50222"/>
    </source>
</evidence>
<evidence type="ECO:0000256" key="28">
    <source>
        <dbReference type="SAM" id="Coils"/>
    </source>
</evidence>
<keyword evidence="16" id="KW-0282">Flagellum</keyword>
<evidence type="ECO:0000313" key="32">
    <source>
        <dbReference type="EMBL" id="CAK84965.1"/>
    </source>
</evidence>
<dbReference type="GO" id="GO:0020002">
    <property type="term" value="C:host cell plasma membrane"/>
    <property type="evidence" value="ECO:0007669"/>
    <property type="project" value="UniProtKB-SubCell"/>
</dbReference>
<dbReference type="HOGENOM" id="CLU_000288_37_4_1"/>
<keyword evidence="28" id="KW-0175">Coiled coil</keyword>
<dbReference type="InterPro" id="IPR017441">
    <property type="entry name" value="Protein_kinase_ATP_BS"/>
</dbReference>
<dbReference type="CDD" id="cd05117">
    <property type="entry name" value="STKc_CAMK"/>
    <property type="match status" value="1"/>
</dbReference>
<dbReference type="Pfam" id="PF00069">
    <property type="entry name" value="Pkinase"/>
    <property type="match status" value="1"/>
</dbReference>
<evidence type="ECO:0000256" key="21">
    <source>
        <dbReference type="ARBA" id="ARBA00023288"/>
    </source>
</evidence>
<evidence type="ECO:0000256" key="2">
    <source>
        <dbReference type="ARBA" id="ARBA00004230"/>
    </source>
</evidence>
<feature type="domain" description="Protein kinase" evidence="30">
    <location>
        <begin position="149"/>
        <end position="412"/>
    </location>
</feature>
<feature type="domain" description="EF-hand" evidence="31">
    <location>
        <begin position="492"/>
        <end position="527"/>
    </location>
</feature>
<dbReference type="FunFam" id="1.10.510.10:FF:000398">
    <property type="entry name" value="Calcium-dependent protein kinase 1"/>
    <property type="match status" value="1"/>
</dbReference>
<feature type="compositionally biased region" description="Low complexity" evidence="29">
    <location>
        <begin position="36"/>
        <end position="45"/>
    </location>
</feature>
<comment type="catalytic activity">
    <reaction evidence="23">
        <text>L-threonyl-[protein] + ATP = O-phospho-L-threonyl-[protein] + ADP + H(+)</text>
        <dbReference type="Rhea" id="RHEA:46608"/>
        <dbReference type="Rhea" id="RHEA-COMP:11060"/>
        <dbReference type="Rhea" id="RHEA-COMP:11605"/>
        <dbReference type="ChEBI" id="CHEBI:15378"/>
        <dbReference type="ChEBI" id="CHEBI:30013"/>
        <dbReference type="ChEBI" id="CHEBI:30616"/>
        <dbReference type="ChEBI" id="CHEBI:61977"/>
        <dbReference type="ChEBI" id="CHEBI:456216"/>
        <dbReference type="EC" id="2.7.11.1"/>
    </reaction>
</comment>
<evidence type="ECO:0000256" key="10">
    <source>
        <dbReference type="ARBA" id="ARBA00022707"/>
    </source>
</evidence>
<protein>
    <recommendedName>
        <fullName evidence="26">Calcium-dependent protein kinase 1</fullName>
        <ecNumber evidence="5">2.7.11.1</ecNumber>
    </recommendedName>
</protein>
<dbReference type="InterPro" id="IPR011009">
    <property type="entry name" value="Kinase-like_dom_sf"/>
</dbReference>
<dbReference type="Gene3D" id="1.10.510.10">
    <property type="entry name" value="Transferase(Phosphotransferase) domain 1"/>
    <property type="match status" value="1"/>
</dbReference>
<keyword evidence="6" id="KW-1003">Cell membrane</keyword>
<organism evidence="32 33">
    <name type="scientific">Paramecium tetraurelia</name>
    <dbReference type="NCBI Taxonomy" id="5888"/>
    <lineage>
        <taxon>Eukaryota</taxon>
        <taxon>Sar</taxon>
        <taxon>Alveolata</taxon>
        <taxon>Ciliophora</taxon>
        <taxon>Intramacronucleata</taxon>
        <taxon>Oligohymenophorea</taxon>
        <taxon>Peniculida</taxon>
        <taxon>Parameciidae</taxon>
        <taxon>Paramecium</taxon>
    </lineage>
</organism>
<keyword evidence="20" id="KW-0966">Cell projection</keyword>
<evidence type="ECO:0000256" key="22">
    <source>
        <dbReference type="ARBA" id="ARBA00024334"/>
    </source>
</evidence>
<evidence type="ECO:0000256" key="27">
    <source>
        <dbReference type="PROSITE-ProRule" id="PRU10141"/>
    </source>
</evidence>
<dbReference type="OMA" id="CHEQQIV"/>
<evidence type="ECO:0000256" key="1">
    <source>
        <dbReference type="ARBA" id="ARBA00001946"/>
    </source>
</evidence>
<comment type="similarity">
    <text evidence="22">Belongs to the protein kinase superfamily. Ser/Thr protein kinase family. CDPK subfamily.</text>
</comment>
<dbReference type="Gene3D" id="1.10.238.10">
    <property type="entry name" value="EF-hand"/>
    <property type="match status" value="2"/>
</dbReference>
<dbReference type="PROSITE" id="PS50011">
    <property type="entry name" value="PROTEIN_KINASE_DOM"/>
    <property type="match status" value="1"/>
</dbReference>
<evidence type="ECO:0000256" key="18">
    <source>
        <dbReference type="ARBA" id="ARBA00023069"/>
    </source>
</evidence>
<accession>A0DPJ8</accession>
<evidence type="ECO:0000256" key="13">
    <source>
        <dbReference type="ARBA" id="ARBA00022777"/>
    </source>
</evidence>
<dbReference type="GeneID" id="5038147"/>
<keyword evidence="9" id="KW-0808">Transferase</keyword>
<dbReference type="PROSITE" id="PS00018">
    <property type="entry name" value="EF_HAND_1"/>
    <property type="match status" value="4"/>
</dbReference>
<gene>
    <name evidence="32" type="ORF">GSPATT00019147001</name>
</gene>
<keyword evidence="21" id="KW-0449">Lipoprotein</keyword>
<keyword evidence="12 27" id="KW-0547">Nucleotide-binding</keyword>
<evidence type="ECO:0000256" key="11">
    <source>
        <dbReference type="ARBA" id="ARBA00022737"/>
    </source>
</evidence>
<evidence type="ECO:0000256" key="26">
    <source>
        <dbReference type="ARBA" id="ARBA00068067"/>
    </source>
</evidence>
<dbReference type="GO" id="GO:0005524">
    <property type="term" value="F:ATP binding"/>
    <property type="evidence" value="ECO:0007669"/>
    <property type="project" value="UniProtKB-UniRule"/>
</dbReference>
<dbReference type="FunFam" id="1.10.238.10:FF:000199">
    <property type="entry name" value="Uncharacterized protein"/>
    <property type="match status" value="1"/>
</dbReference>
<dbReference type="AlphaFoldDB" id="A0DPJ8"/>
<feature type="coiled-coil region" evidence="28">
    <location>
        <begin position="449"/>
        <end position="503"/>
    </location>
</feature>
<feature type="domain" description="EF-hand" evidence="31">
    <location>
        <begin position="528"/>
        <end position="563"/>
    </location>
</feature>
<comment type="catalytic activity">
    <reaction evidence="24">
        <text>L-seryl-[protein] + ATP = O-phospho-L-seryl-[protein] + ADP + H(+)</text>
        <dbReference type="Rhea" id="RHEA:17989"/>
        <dbReference type="Rhea" id="RHEA-COMP:9863"/>
        <dbReference type="Rhea" id="RHEA-COMP:11604"/>
        <dbReference type="ChEBI" id="CHEBI:15378"/>
        <dbReference type="ChEBI" id="CHEBI:29999"/>
        <dbReference type="ChEBI" id="CHEBI:30616"/>
        <dbReference type="ChEBI" id="CHEBI:83421"/>
        <dbReference type="ChEBI" id="CHEBI:456216"/>
        <dbReference type="EC" id="2.7.11.1"/>
    </reaction>
</comment>
<dbReference type="GO" id="GO:0009931">
    <property type="term" value="F:calcium-dependent protein serine/threonine kinase activity"/>
    <property type="evidence" value="ECO:0000318"/>
    <property type="project" value="GO_Central"/>
</dbReference>
<keyword evidence="15 27" id="KW-0067">ATP-binding</keyword>
<dbReference type="InterPro" id="IPR000719">
    <property type="entry name" value="Prot_kinase_dom"/>
</dbReference>
<dbReference type="PANTHER" id="PTHR24349">
    <property type="entry name" value="SERINE/THREONINE-PROTEIN KINASE"/>
    <property type="match status" value="1"/>
</dbReference>
<dbReference type="GO" id="GO:0004683">
    <property type="term" value="F:calcium/calmodulin-dependent protein kinase activity"/>
    <property type="evidence" value="ECO:0000318"/>
    <property type="project" value="GO_Central"/>
</dbReference>
<evidence type="ECO:0000256" key="15">
    <source>
        <dbReference type="ARBA" id="ARBA00022840"/>
    </source>
</evidence>
<dbReference type="KEGG" id="ptm:GSPATT00019147001"/>
<dbReference type="GO" id="GO:0035556">
    <property type="term" value="P:intracellular signal transduction"/>
    <property type="evidence" value="ECO:0000318"/>
    <property type="project" value="GO_Central"/>
</dbReference>
<dbReference type="GO" id="GO:0005737">
    <property type="term" value="C:cytoplasm"/>
    <property type="evidence" value="ECO:0000318"/>
    <property type="project" value="GO_Central"/>
</dbReference>
<reference evidence="32 33" key="1">
    <citation type="journal article" date="2006" name="Nature">
        <title>Global trends of whole-genome duplications revealed by the ciliate Paramecium tetraurelia.</title>
        <authorList>
            <consortium name="Genoscope"/>
            <person name="Aury J.-M."/>
            <person name="Jaillon O."/>
            <person name="Duret L."/>
            <person name="Noel B."/>
            <person name="Jubin C."/>
            <person name="Porcel B.M."/>
            <person name="Segurens B."/>
            <person name="Daubin V."/>
            <person name="Anthouard V."/>
            <person name="Aiach N."/>
            <person name="Arnaiz O."/>
            <person name="Billaut A."/>
            <person name="Beisson J."/>
            <person name="Blanc I."/>
            <person name="Bouhouche K."/>
            <person name="Camara F."/>
            <person name="Duharcourt S."/>
            <person name="Guigo R."/>
            <person name="Gogendeau D."/>
            <person name="Katinka M."/>
            <person name="Keller A.-M."/>
            <person name="Kissmehl R."/>
            <person name="Klotz C."/>
            <person name="Koll F."/>
            <person name="Le Moue A."/>
            <person name="Lepere C."/>
            <person name="Malinsky S."/>
            <person name="Nowacki M."/>
            <person name="Nowak J.K."/>
            <person name="Plattner H."/>
            <person name="Poulain J."/>
            <person name="Ruiz F."/>
            <person name="Serrano V."/>
            <person name="Zagulski M."/>
            <person name="Dessen P."/>
            <person name="Betermier M."/>
            <person name="Weissenbach J."/>
            <person name="Scarpelli C."/>
            <person name="Schachter V."/>
            <person name="Sperling L."/>
            <person name="Meyer E."/>
            <person name="Cohen J."/>
            <person name="Wincker P."/>
        </authorList>
    </citation>
    <scope>NUCLEOTIDE SEQUENCE [LARGE SCALE GENOMIC DNA]</scope>
    <source>
        <strain evidence="32 33">Stock d4-2</strain>
    </source>
</reference>
<keyword evidence="17" id="KW-0472">Membrane</keyword>
<dbReference type="EC" id="2.7.11.1" evidence="5"/>
<evidence type="ECO:0000256" key="25">
    <source>
        <dbReference type="ARBA" id="ARBA00060437"/>
    </source>
</evidence>
<dbReference type="PROSITE" id="PS00107">
    <property type="entry name" value="PROTEIN_KINASE_ATP"/>
    <property type="match status" value="1"/>
</dbReference>
<evidence type="ECO:0000256" key="24">
    <source>
        <dbReference type="ARBA" id="ARBA00048679"/>
    </source>
</evidence>
<dbReference type="SUPFAM" id="SSF56112">
    <property type="entry name" value="Protein kinase-like (PK-like)"/>
    <property type="match status" value="1"/>
</dbReference>
<evidence type="ECO:0000256" key="9">
    <source>
        <dbReference type="ARBA" id="ARBA00022679"/>
    </source>
</evidence>
<comment type="cofactor">
    <cofactor evidence="1">
        <name>Mg(2+)</name>
        <dbReference type="ChEBI" id="CHEBI:18420"/>
    </cofactor>
</comment>
<evidence type="ECO:0000256" key="29">
    <source>
        <dbReference type="SAM" id="MobiDB-lite"/>
    </source>
</evidence>
<sequence>MGSKCCRDDNIQIKDEILTAQNPDVTAPPIPENKKSLSQQGSKQSQVEDLQAQTENKQKEYDMAIDEQELKQEKAVDSVIQEQTSKVPEIVQTQNMTIEQSNQYFVDIVKNEVQSQNQTDNCVKSQGRVFKFGVETFVKEKEGLIGTHYNFGKVLGQGAFGKVWKATNKTTGLVRAIKQIKKSSIIKEEESRLFSEMNILKNLDHPHIVKLFELFQDENNYYLVTEQFIELYRYLSGGELFDRIKKMSSFSESIAADYIRQILLATAHCHEQQIVHRDLKPENIIFISEDPKSQLKVIDFGTSRKFDNQKAMSKRLGTPYYIAPEVLGHSYTEKCDIWSCGVILYILLCGYPPFVGKTENQILERVKTGKFTFDPEDWDPISKEAKAFITKLLRVDASKRLSAKQALEDPWLVKYAPSTQVNRKVLDNIRQFQAQTVLKQALMSYMITQMSTQKEIQELQKEFQRLDINNDGFLSKDEFLKGYLQIQNDLKLAQEEVEKILEMIDINRSGLIDFSEFCMAAMNQEKLLSVQRVEQAFKIFDQNGDGFISKKELEAVMGDLGDDIWNQILTDCDNNGDGQISYEEFVKMLKNKKL</sequence>
<dbReference type="EMBL" id="CT868529">
    <property type="protein sequence ID" value="CAK84965.1"/>
    <property type="molecule type" value="Genomic_DNA"/>
</dbReference>